<dbReference type="AlphaFoldDB" id="A0A9P0CWW4"/>
<dbReference type="EMBL" id="OV651835">
    <property type="protein sequence ID" value="CAH1107683.1"/>
    <property type="molecule type" value="Genomic_DNA"/>
</dbReference>
<accession>A0A9P0CWW4</accession>
<keyword evidence="2" id="KW-1185">Reference proteome</keyword>
<evidence type="ECO:0000313" key="2">
    <source>
        <dbReference type="Proteomes" id="UP001153636"/>
    </source>
</evidence>
<dbReference type="OrthoDB" id="10599510at2759"/>
<evidence type="ECO:0000313" key="1">
    <source>
        <dbReference type="EMBL" id="CAH1107683.1"/>
    </source>
</evidence>
<protein>
    <submittedName>
        <fullName evidence="1">Uncharacterized protein</fullName>
    </submittedName>
</protein>
<name>A0A9P0CWW4_9CUCU</name>
<proteinExistence type="predicted"/>
<reference evidence="1" key="1">
    <citation type="submission" date="2022-01" db="EMBL/GenBank/DDBJ databases">
        <authorList>
            <person name="King R."/>
        </authorList>
    </citation>
    <scope>NUCLEOTIDE SEQUENCE</scope>
</reference>
<gene>
    <name evidence="1" type="ORF">PSYICH_LOCUS8336</name>
</gene>
<sequence>MTFTTSLTYKGPLVNRKLDPSGYPNWHHVRWLRNEKRSFGILKFKTSLEDSDEFYSVSFRRRGKIPLILNPPLSYAGPFLISKEKKHVVDVNPDLEEVSEPEDSEEQ</sequence>
<dbReference type="Proteomes" id="UP001153636">
    <property type="component" value="Chromosome 23"/>
</dbReference>
<organism evidence="1 2">
    <name type="scientific">Psylliodes chrysocephalus</name>
    <dbReference type="NCBI Taxonomy" id="3402493"/>
    <lineage>
        <taxon>Eukaryota</taxon>
        <taxon>Metazoa</taxon>
        <taxon>Ecdysozoa</taxon>
        <taxon>Arthropoda</taxon>
        <taxon>Hexapoda</taxon>
        <taxon>Insecta</taxon>
        <taxon>Pterygota</taxon>
        <taxon>Neoptera</taxon>
        <taxon>Endopterygota</taxon>
        <taxon>Coleoptera</taxon>
        <taxon>Polyphaga</taxon>
        <taxon>Cucujiformia</taxon>
        <taxon>Chrysomeloidea</taxon>
        <taxon>Chrysomelidae</taxon>
        <taxon>Galerucinae</taxon>
        <taxon>Alticini</taxon>
        <taxon>Psylliodes</taxon>
    </lineage>
</organism>